<dbReference type="AlphaFoldDB" id="A0A1U7LI74"/>
<sequence length="404" mass="45740">MNFDLLAEAATLSLEIPQILGNPVSEISRQNFCKNMCTAVPFRCEMAILDIESLANRSGNREDCYLFNHVPGFTDFELGGKSSYTISDALEAMAFVPSEKHSLPKEVLNLIPQSPVTALKWINEVSSCYHLHLKTKRKGGLDQDSIEFHWLYNLYRILFYSGWNFTVGGLHRADRKDVVAAVKSLLRKSSVPIFNVDTIILSFIYALRGDHVRVGGEIVTIVSCIKDIPSKPRMLSLIERETVQTRLPWYQRVIDGQKIKLSHHATVRTFGAGILPREMVRTMFKETLPLDYEYITGDVIQIDSPALFETAGELEQDINNIIGVIDRTTSFYLGNQNVPNHKAQKHSFTHGNTLFGPSYRKFIVDYIATMLVMCYDISKEEVGVRPQNLEIGEAFNDLIIKSVR</sequence>
<organism evidence="1 2">
    <name type="scientific">Neolecta irregularis (strain DAH-3)</name>
    <dbReference type="NCBI Taxonomy" id="1198029"/>
    <lineage>
        <taxon>Eukaryota</taxon>
        <taxon>Fungi</taxon>
        <taxon>Dikarya</taxon>
        <taxon>Ascomycota</taxon>
        <taxon>Taphrinomycotina</taxon>
        <taxon>Neolectales</taxon>
        <taxon>Neolectaceae</taxon>
        <taxon>Neolecta</taxon>
    </lineage>
</organism>
<accession>A0A1U7LI74</accession>
<dbReference type="Proteomes" id="UP000186594">
    <property type="component" value="Unassembled WGS sequence"/>
</dbReference>
<protein>
    <submittedName>
        <fullName evidence="1">Uncharacterized protein</fullName>
    </submittedName>
</protein>
<evidence type="ECO:0000313" key="1">
    <source>
        <dbReference type="EMBL" id="OLL22344.1"/>
    </source>
</evidence>
<reference evidence="1 2" key="1">
    <citation type="submission" date="2016-04" db="EMBL/GenBank/DDBJ databases">
        <title>Evolutionary innovation and constraint leading to complex multicellularity in the Ascomycota.</title>
        <authorList>
            <person name="Cisse O."/>
            <person name="Nguyen A."/>
            <person name="Hewitt D.A."/>
            <person name="Jedd G."/>
            <person name="Stajich J.E."/>
        </authorList>
    </citation>
    <scope>NUCLEOTIDE SEQUENCE [LARGE SCALE GENOMIC DNA]</scope>
    <source>
        <strain evidence="1 2">DAH-3</strain>
    </source>
</reference>
<keyword evidence="2" id="KW-1185">Reference proteome</keyword>
<dbReference type="EMBL" id="LXFE01003456">
    <property type="protein sequence ID" value="OLL22344.1"/>
    <property type="molecule type" value="Genomic_DNA"/>
</dbReference>
<evidence type="ECO:0000313" key="2">
    <source>
        <dbReference type="Proteomes" id="UP000186594"/>
    </source>
</evidence>
<gene>
    <name evidence="1" type="ORF">NEOLI_004406</name>
</gene>
<comment type="caution">
    <text evidence="1">The sequence shown here is derived from an EMBL/GenBank/DDBJ whole genome shotgun (WGS) entry which is preliminary data.</text>
</comment>
<proteinExistence type="predicted"/>
<name>A0A1U7LI74_NEOID</name>